<organism evidence="2 3">
    <name type="scientific">Dreissena polymorpha</name>
    <name type="common">Zebra mussel</name>
    <name type="synonym">Mytilus polymorpha</name>
    <dbReference type="NCBI Taxonomy" id="45954"/>
    <lineage>
        <taxon>Eukaryota</taxon>
        <taxon>Metazoa</taxon>
        <taxon>Spiralia</taxon>
        <taxon>Lophotrochozoa</taxon>
        <taxon>Mollusca</taxon>
        <taxon>Bivalvia</taxon>
        <taxon>Autobranchia</taxon>
        <taxon>Heteroconchia</taxon>
        <taxon>Euheterodonta</taxon>
        <taxon>Imparidentia</taxon>
        <taxon>Neoheterodontei</taxon>
        <taxon>Myida</taxon>
        <taxon>Dreissenoidea</taxon>
        <taxon>Dreissenidae</taxon>
        <taxon>Dreissena</taxon>
    </lineage>
</organism>
<feature type="transmembrane region" description="Helical" evidence="1">
    <location>
        <begin position="74"/>
        <end position="93"/>
    </location>
</feature>
<dbReference type="AlphaFoldDB" id="A0A9D4BXT9"/>
<proteinExistence type="predicted"/>
<evidence type="ECO:0000256" key="1">
    <source>
        <dbReference type="SAM" id="Phobius"/>
    </source>
</evidence>
<keyword evidence="1" id="KW-0812">Transmembrane</keyword>
<accession>A0A9D4BXT9</accession>
<keyword evidence="3" id="KW-1185">Reference proteome</keyword>
<comment type="caution">
    <text evidence="2">The sequence shown here is derived from an EMBL/GenBank/DDBJ whole genome shotgun (WGS) entry which is preliminary data.</text>
</comment>
<sequence length="141" mass="15773">MKGQLTFYDEVTGSEQNCSTLCPALPGACQRKCPAFIPSVDNVSTTIIETTFNTTTVFDSGKEASLLVQLTSSVPYILCVIAAILLFFLAIYSKDIIKRSMNRLGQWFCQHNLKYGIQEENKKPEAHDLLIIHTQQDRLPS</sequence>
<keyword evidence="1" id="KW-0472">Membrane</keyword>
<keyword evidence="1" id="KW-1133">Transmembrane helix</keyword>
<evidence type="ECO:0000313" key="2">
    <source>
        <dbReference type="EMBL" id="KAH3712967.1"/>
    </source>
</evidence>
<dbReference type="Proteomes" id="UP000828390">
    <property type="component" value="Unassembled WGS sequence"/>
</dbReference>
<evidence type="ECO:0000313" key="3">
    <source>
        <dbReference type="Proteomes" id="UP000828390"/>
    </source>
</evidence>
<protein>
    <submittedName>
        <fullName evidence="2">Uncharacterized protein</fullName>
    </submittedName>
</protein>
<gene>
    <name evidence="2" type="ORF">DPMN_072729</name>
</gene>
<reference evidence="2" key="1">
    <citation type="journal article" date="2019" name="bioRxiv">
        <title>The Genome of the Zebra Mussel, Dreissena polymorpha: A Resource for Invasive Species Research.</title>
        <authorList>
            <person name="McCartney M.A."/>
            <person name="Auch B."/>
            <person name="Kono T."/>
            <person name="Mallez S."/>
            <person name="Zhang Y."/>
            <person name="Obille A."/>
            <person name="Becker A."/>
            <person name="Abrahante J.E."/>
            <person name="Garbe J."/>
            <person name="Badalamenti J.P."/>
            <person name="Herman A."/>
            <person name="Mangelson H."/>
            <person name="Liachko I."/>
            <person name="Sullivan S."/>
            <person name="Sone E.D."/>
            <person name="Koren S."/>
            <person name="Silverstein K.A.T."/>
            <person name="Beckman K.B."/>
            <person name="Gohl D.M."/>
        </authorList>
    </citation>
    <scope>NUCLEOTIDE SEQUENCE</scope>
    <source>
        <strain evidence="2">Duluth1</strain>
        <tissue evidence="2">Whole animal</tissue>
    </source>
</reference>
<dbReference type="EMBL" id="JAIWYP010000014">
    <property type="protein sequence ID" value="KAH3712967.1"/>
    <property type="molecule type" value="Genomic_DNA"/>
</dbReference>
<name>A0A9D4BXT9_DREPO</name>
<reference evidence="2" key="2">
    <citation type="submission" date="2020-11" db="EMBL/GenBank/DDBJ databases">
        <authorList>
            <person name="McCartney M.A."/>
            <person name="Auch B."/>
            <person name="Kono T."/>
            <person name="Mallez S."/>
            <person name="Becker A."/>
            <person name="Gohl D.M."/>
            <person name="Silverstein K.A.T."/>
            <person name="Koren S."/>
            <person name="Bechman K.B."/>
            <person name="Herman A."/>
            <person name="Abrahante J.E."/>
            <person name="Garbe J."/>
        </authorList>
    </citation>
    <scope>NUCLEOTIDE SEQUENCE</scope>
    <source>
        <strain evidence="2">Duluth1</strain>
        <tissue evidence="2">Whole animal</tissue>
    </source>
</reference>